<dbReference type="GO" id="GO:0016020">
    <property type="term" value="C:membrane"/>
    <property type="evidence" value="ECO:0007669"/>
    <property type="project" value="TreeGrafter"/>
</dbReference>
<organism evidence="2 3">
    <name type="scientific">Vescimonas coprocola</name>
    <dbReference type="NCBI Taxonomy" id="2714355"/>
    <lineage>
        <taxon>Bacteria</taxon>
        <taxon>Bacillati</taxon>
        <taxon>Bacillota</taxon>
        <taxon>Clostridia</taxon>
        <taxon>Eubacteriales</taxon>
        <taxon>Oscillospiraceae</taxon>
        <taxon>Vescimonas</taxon>
    </lineage>
</organism>
<evidence type="ECO:0000313" key="3">
    <source>
        <dbReference type="Proteomes" id="UP000681035"/>
    </source>
</evidence>
<feature type="domain" description="NodB homology" evidence="1">
    <location>
        <begin position="54"/>
        <end position="231"/>
    </location>
</feature>
<name>A0A810Q4N3_9FIRM</name>
<dbReference type="GO" id="GO:0005975">
    <property type="term" value="P:carbohydrate metabolic process"/>
    <property type="evidence" value="ECO:0007669"/>
    <property type="project" value="InterPro"/>
</dbReference>
<dbReference type="SUPFAM" id="SSF88713">
    <property type="entry name" value="Glycoside hydrolase/deacetylase"/>
    <property type="match status" value="1"/>
</dbReference>
<dbReference type="AlphaFoldDB" id="A0A810Q4N3"/>
<dbReference type="Proteomes" id="UP000681035">
    <property type="component" value="Chromosome"/>
</dbReference>
<evidence type="ECO:0000313" key="2">
    <source>
        <dbReference type="EMBL" id="BCK80391.1"/>
    </source>
</evidence>
<dbReference type="EMBL" id="AP023418">
    <property type="protein sequence ID" value="BCK80391.1"/>
    <property type="molecule type" value="Genomic_DNA"/>
</dbReference>
<sequence>MRGKVLLLRRGTLLLILTALVAAGIFMAVGGPGFVSASAAKRQLPIYSVEREEKVCAISFDAAWGNEDTQALIDILGKYNVKATFFVVGDWVDKYPESVKALHDAGHEVMNHSLHHDHYNALTADQVVADVTACNEKIAAITGVTPCLIRCPYGEYDDHVISAIRSMGMEPIQWDVDSLDWKDYDADTICQRVTSKLSPGSIVLFHNAALHTSEALPAILDHMAREGYSLLPISQLIYRENYTIDHAGRQFCQAQSEQ</sequence>
<proteinExistence type="predicted"/>
<dbReference type="PANTHER" id="PTHR10587">
    <property type="entry name" value="GLYCOSYL TRANSFERASE-RELATED"/>
    <property type="match status" value="1"/>
</dbReference>
<gene>
    <name evidence="2" type="ORF">MM50RIKEN_01540</name>
</gene>
<protein>
    <submittedName>
        <fullName evidence="2">Polysaccharide deacetylase family sporulation protein PdaB</fullName>
    </submittedName>
</protein>
<dbReference type="InterPro" id="IPR002509">
    <property type="entry name" value="NODB_dom"/>
</dbReference>
<dbReference type="PROSITE" id="PS51677">
    <property type="entry name" value="NODB"/>
    <property type="match status" value="1"/>
</dbReference>
<accession>A0A810Q4N3</accession>
<dbReference type="GO" id="GO:0016810">
    <property type="term" value="F:hydrolase activity, acting on carbon-nitrogen (but not peptide) bonds"/>
    <property type="evidence" value="ECO:0007669"/>
    <property type="project" value="InterPro"/>
</dbReference>
<dbReference type="PANTHER" id="PTHR10587:SF128">
    <property type="entry name" value="POLYSACCHARIDE DEACETYLASE PDAB-RELATED"/>
    <property type="match status" value="1"/>
</dbReference>
<dbReference type="RefSeq" id="WP_213541356.1">
    <property type="nucleotide sequence ID" value="NZ_AP023418.1"/>
</dbReference>
<dbReference type="CDD" id="cd10917">
    <property type="entry name" value="CE4_NodB_like_6s_7s"/>
    <property type="match status" value="1"/>
</dbReference>
<dbReference type="InterPro" id="IPR050248">
    <property type="entry name" value="Polysacc_deacetylase_ArnD"/>
</dbReference>
<keyword evidence="3" id="KW-1185">Reference proteome</keyword>
<dbReference type="Pfam" id="PF01522">
    <property type="entry name" value="Polysacc_deac_1"/>
    <property type="match status" value="1"/>
</dbReference>
<dbReference type="Gene3D" id="3.20.20.370">
    <property type="entry name" value="Glycoside hydrolase/deacetylase"/>
    <property type="match status" value="1"/>
</dbReference>
<reference evidence="2" key="1">
    <citation type="submission" date="2020-09" db="EMBL/GenBank/DDBJ databases">
        <title>New species isolated from human feces.</title>
        <authorList>
            <person name="Kitahara M."/>
            <person name="Shigeno Y."/>
            <person name="Shime M."/>
            <person name="Matsumoto Y."/>
            <person name="Nakamura S."/>
            <person name="Motooka D."/>
            <person name="Fukuoka S."/>
            <person name="Nishikawa H."/>
            <person name="Benno Y."/>
        </authorList>
    </citation>
    <scope>NUCLEOTIDE SEQUENCE</scope>
    <source>
        <strain evidence="2">MM50</strain>
    </source>
</reference>
<evidence type="ECO:0000259" key="1">
    <source>
        <dbReference type="PROSITE" id="PS51677"/>
    </source>
</evidence>
<dbReference type="InterPro" id="IPR011330">
    <property type="entry name" value="Glyco_hydro/deAcase_b/a-brl"/>
</dbReference>
<dbReference type="KEGG" id="vcop:MM50RIKEN_01540"/>